<dbReference type="Proteomes" id="UP000230750">
    <property type="component" value="Unassembled WGS sequence"/>
</dbReference>
<evidence type="ECO:0000313" key="2">
    <source>
        <dbReference type="Proteomes" id="UP000230750"/>
    </source>
</evidence>
<comment type="caution">
    <text evidence="1">The sequence shown here is derived from an EMBL/GenBank/DDBJ whole genome shotgun (WGS) entry which is preliminary data.</text>
</comment>
<sequence>MQATNNASGITRSLEQQLIRVELPANTSFSKKLPNIAVEAVDVTQSKLNTFGVASFVSDTSAMQGTDSSSNATATVDDLTDDDLVVFSSPDEVTEIESASTFLQLPDNFGDRITDQESLRAVFLVYRRPTLFGSRWLQMENENETEFERSINTRVLSATLSNKGRDITYVPGYVQQRFMPLEVCVCMVIQRIQHLGISVHLIIIVIML</sequence>
<dbReference type="Gene3D" id="2.60.220.50">
    <property type="match status" value="1"/>
</dbReference>
<reference evidence="1 2" key="1">
    <citation type="journal article" date="2017" name="PLoS Biol.">
        <title>The sea cucumber genome provides insights into morphological evolution and visceral regeneration.</title>
        <authorList>
            <person name="Zhang X."/>
            <person name="Sun L."/>
            <person name="Yuan J."/>
            <person name="Sun Y."/>
            <person name="Gao Y."/>
            <person name="Zhang L."/>
            <person name="Li S."/>
            <person name="Dai H."/>
            <person name="Hamel J.F."/>
            <person name="Liu C."/>
            <person name="Yu Y."/>
            <person name="Liu S."/>
            <person name="Lin W."/>
            <person name="Guo K."/>
            <person name="Jin S."/>
            <person name="Xu P."/>
            <person name="Storey K.B."/>
            <person name="Huan P."/>
            <person name="Zhang T."/>
            <person name="Zhou Y."/>
            <person name="Zhang J."/>
            <person name="Lin C."/>
            <person name="Li X."/>
            <person name="Xing L."/>
            <person name="Huo D."/>
            <person name="Sun M."/>
            <person name="Wang L."/>
            <person name="Mercier A."/>
            <person name="Li F."/>
            <person name="Yang H."/>
            <person name="Xiang J."/>
        </authorList>
    </citation>
    <scope>NUCLEOTIDE SEQUENCE [LARGE SCALE GENOMIC DNA]</scope>
    <source>
        <strain evidence="1">Shaxun</strain>
        <tissue evidence="1">Muscle</tissue>
    </source>
</reference>
<dbReference type="AlphaFoldDB" id="A0A2G8L796"/>
<name>A0A2G8L796_STIJA</name>
<dbReference type="PANTHER" id="PTHR45692">
    <property type="entry name" value="G_PROTEIN_RECEP_F2_4 DOMAIN-CONTAINING PROTEIN"/>
    <property type="match status" value="1"/>
</dbReference>
<keyword evidence="2" id="KW-1185">Reference proteome</keyword>
<protein>
    <submittedName>
        <fullName evidence="1">Uncharacterized protein</fullName>
    </submittedName>
</protein>
<gene>
    <name evidence="1" type="ORF">BSL78_06966</name>
</gene>
<proteinExistence type="predicted"/>
<evidence type="ECO:0000313" key="1">
    <source>
        <dbReference type="EMBL" id="PIK56147.1"/>
    </source>
</evidence>
<dbReference type="EMBL" id="MRZV01000187">
    <property type="protein sequence ID" value="PIK56147.1"/>
    <property type="molecule type" value="Genomic_DNA"/>
</dbReference>
<accession>A0A2G8L796</accession>
<dbReference type="InterPro" id="IPR046338">
    <property type="entry name" value="GAIN_dom_sf"/>
</dbReference>
<dbReference type="PANTHER" id="PTHR45692:SF1">
    <property type="entry name" value="G-PROTEIN COUPLED RECEPTORS FAMILY 2 PROFILE 2 DOMAIN-CONTAINING PROTEIN"/>
    <property type="match status" value="1"/>
</dbReference>
<organism evidence="1 2">
    <name type="scientific">Stichopus japonicus</name>
    <name type="common">Sea cucumber</name>
    <dbReference type="NCBI Taxonomy" id="307972"/>
    <lineage>
        <taxon>Eukaryota</taxon>
        <taxon>Metazoa</taxon>
        <taxon>Echinodermata</taxon>
        <taxon>Eleutherozoa</taxon>
        <taxon>Echinozoa</taxon>
        <taxon>Holothuroidea</taxon>
        <taxon>Aspidochirotacea</taxon>
        <taxon>Aspidochirotida</taxon>
        <taxon>Stichopodidae</taxon>
        <taxon>Apostichopus</taxon>
    </lineage>
</organism>